<reference evidence="2" key="1">
    <citation type="submission" date="2022-11" db="UniProtKB">
        <authorList>
            <consortium name="WormBaseParasite"/>
        </authorList>
    </citation>
    <scope>IDENTIFICATION</scope>
</reference>
<protein>
    <submittedName>
        <fullName evidence="2">UBC core domain-containing protein</fullName>
    </submittedName>
</protein>
<dbReference type="Proteomes" id="UP000887580">
    <property type="component" value="Unplaced"/>
</dbReference>
<name>A0AC35F2N8_9BILA</name>
<dbReference type="WBParaSite" id="PS1159_v2.g13226.t1">
    <property type="protein sequence ID" value="PS1159_v2.g13226.t1"/>
    <property type="gene ID" value="PS1159_v2.g13226"/>
</dbReference>
<accession>A0AC35F2N8</accession>
<sequence length="190" mass="21846">MSSSSSKTTSSSSNTSKSSTSSANSTKRPKIVVNPAQFKRRLDSELRYFKAHSKDASCKYKLVAVEAEHRKWEIIFLPDKEPFNAGAYRMIVEFPMEYPFRHPVLMFKTKIYHPNIGEKGNMELGFCNAEAWKPTIRMFQLCDFIISLLNYPDPICGVLRKDIADLMLKHREVFIKEATTQAKKYGEIHI</sequence>
<evidence type="ECO:0000313" key="2">
    <source>
        <dbReference type="WBParaSite" id="PS1159_v2.g13226.t1"/>
    </source>
</evidence>
<organism evidence="1 2">
    <name type="scientific">Panagrolaimus sp. PS1159</name>
    <dbReference type="NCBI Taxonomy" id="55785"/>
    <lineage>
        <taxon>Eukaryota</taxon>
        <taxon>Metazoa</taxon>
        <taxon>Ecdysozoa</taxon>
        <taxon>Nematoda</taxon>
        <taxon>Chromadorea</taxon>
        <taxon>Rhabditida</taxon>
        <taxon>Tylenchina</taxon>
        <taxon>Panagrolaimomorpha</taxon>
        <taxon>Panagrolaimoidea</taxon>
        <taxon>Panagrolaimidae</taxon>
        <taxon>Panagrolaimus</taxon>
    </lineage>
</organism>
<proteinExistence type="predicted"/>
<evidence type="ECO:0000313" key="1">
    <source>
        <dbReference type="Proteomes" id="UP000887580"/>
    </source>
</evidence>